<proteinExistence type="inferred from homology"/>
<evidence type="ECO:0000256" key="2">
    <source>
        <dbReference type="ARBA" id="ARBA00022692"/>
    </source>
</evidence>
<accession>A0A1Z9YZL0</accession>
<comment type="subcellular location">
    <subcellularLocation>
        <location evidence="1">Membrane</location>
        <topology evidence="1">Multi-pass membrane protein</topology>
    </subcellularLocation>
</comment>
<reference evidence="7 8" key="1">
    <citation type="submission" date="2017-05" db="EMBL/GenBank/DDBJ databases">
        <title>Acinetobacter populi ANC 5415 (= PBJ7), whole genome shotgun sequencing project.</title>
        <authorList>
            <person name="Nemec A."/>
            <person name="Radolfova-Krizova L."/>
        </authorList>
    </citation>
    <scope>NUCLEOTIDE SEQUENCE [LARGE SCALE GENOMIC DNA]</scope>
    <source>
        <strain evidence="7 8">PBJ7</strain>
    </source>
</reference>
<dbReference type="InterPro" id="IPR023271">
    <property type="entry name" value="Aquaporin-like"/>
</dbReference>
<name>A0A1Z9YZL0_9GAMM</name>
<dbReference type="RefSeq" id="WP_087620199.1">
    <property type="nucleotide sequence ID" value="NZ_NEXX01000002.1"/>
</dbReference>
<feature type="transmembrane region" description="Helical" evidence="6">
    <location>
        <begin position="196"/>
        <end position="220"/>
    </location>
</feature>
<protein>
    <submittedName>
        <fullName evidence="7">Formate transporter</fullName>
    </submittedName>
</protein>
<evidence type="ECO:0000256" key="4">
    <source>
        <dbReference type="ARBA" id="ARBA00023136"/>
    </source>
</evidence>
<keyword evidence="8" id="KW-1185">Reference proteome</keyword>
<dbReference type="Gene3D" id="1.20.1080.10">
    <property type="entry name" value="Glycerol uptake facilitator protein"/>
    <property type="match status" value="1"/>
</dbReference>
<dbReference type="AlphaFoldDB" id="A0A1Z9YZL0"/>
<dbReference type="InterPro" id="IPR000292">
    <property type="entry name" value="For/NO2_transpt"/>
</dbReference>
<dbReference type="Pfam" id="PF01226">
    <property type="entry name" value="Form_Nir_trans"/>
    <property type="match status" value="1"/>
</dbReference>
<keyword evidence="4 6" id="KW-0472">Membrane</keyword>
<keyword evidence="2 6" id="KW-0812">Transmembrane</keyword>
<gene>
    <name evidence="7" type="ORF">CAP51_07870</name>
</gene>
<feature type="transmembrane region" description="Helical" evidence="6">
    <location>
        <begin position="105"/>
        <end position="131"/>
    </location>
</feature>
<organism evidence="7 8">
    <name type="scientific">Acinetobacter populi</name>
    <dbReference type="NCBI Taxonomy" id="1582270"/>
    <lineage>
        <taxon>Bacteria</taxon>
        <taxon>Pseudomonadati</taxon>
        <taxon>Pseudomonadota</taxon>
        <taxon>Gammaproteobacteria</taxon>
        <taxon>Moraxellales</taxon>
        <taxon>Moraxellaceae</taxon>
        <taxon>Acinetobacter</taxon>
    </lineage>
</organism>
<dbReference type="OrthoDB" id="9786493at2"/>
<dbReference type="PANTHER" id="PTHR30520:SF6">
    <property type="entry name" value="FORMATE_NITRATE FAMILY TRANSPORTER (EUROFUNG)"/>
    <property type="match status" value="1"/>
</dbReference>
<evidence type="ECO:0000256" key="1">
    <source>
        <dbReference type="ARBA" id="ARBA00004141"/>
    </source>
</evidence>
<dbReference type="Proteomes" id="UP000196536">
    <property type="component" value="Unassembled WGS sequence"/>
</dbReference>
<dbReference type="GO" id="GO:0015499">
    <property type="term" value="F:formate transmembrane transporter activity"/>
    <property type="evidence" value="ECO:0007669"/>
    <property type="project" value="TreeGrafter"/>
</dbReference>
<dbReference type="PANTHER" id="PTHR30520">
    <property type="entry name" value="FORMATE TRANSPORTER-RELATED"/>
    <property type="match status" value="1"/>
</dbReference>
<dbReference type="GO" id="GO:0005886">
    <property type="term" value="C:plasma membrane"/>
    <property type="evidence" value="ECO:0007669"/>
    <property type="project" value="TreeGrafter"/>
</dbReference>
<evidence type="ECO:0000256" key="3">
    <source>
        <dbReference type="ARBA" id="ARBA00022989"/>
    </source>
</evidence>
<dbReference type="EMBL" id="NEXX01000002">
    <property type="protein sequence ID" value="OUY07650.1"/>
    <property type="molecule type" value="Genomic_DNA"/>
</dbReference>
<evidence type="ECO:0000256" key="5">
    <source>
        <dbReference type="ARBA" id="ARBA00049660"/>
    </source>
</evidence>
<keyword evidence="3 6" id="KW-1133">Transmembrane helix</keyword>
<feature type="transmembrane region" description="Helical" evidence="6">
    <location>
        <begin position="240"/>
        <end position="259"/>
    </location>
</feature>
<sequence length="269" mass="29390">MSYLAPSEFSTKIVDAGESKLHMATRDVLIRGIMAGAILAIAAVLAISMGIQTGYPLVGALLFPVGLCMIYLLGYDLVTGVFMLTPLAWLDKRPGVTWARIFKNWGLVFVGNFIGALIIAVLMAFVFTYGFSTEPDAAGNKIAHIGENRTLGYKAHGIQGWITIFIRGMLCNWMVSLAVVGAMISTSVSGKFIAMWMPVMLFFAMGFEHSVVNMFLFPFAMMLGGDFSIMDYLLWNEIPVALGNLVGGFLMTGLALYVTHVRTAPKRQF</sequence>
<evidence type="ECO:0000313" key="7">
    <source>
        <dbReference type="EMBL" id="OUY07650.1"/>
    </source>
</evidence>
<comment type="caution">
    <text evidence="7">The sequence shown here is derived from an EMBL/GenBank/DDBJ whole genome shotgun (WGS) entry which is preliminary data.</text>
</comment>
<feature type="transmembrane region" description="Helical" evidence="6">
    <location>
        <begin position="57"/>
        <end position="84"/>
    </location>
</feature>
<evidence type="ECO:0000313" key="8">
    <source>
        <dbReference type="Proteomes" id="UP000196536"/>
    </source>
</evidence>
<comment type="similarity">
    <text evidence="5">Belongs to the FNT transporter (TC 1.A.16) family.</text>
</comment>
<feature type="transmembrane region" description="Helical" evidence="6">
    <location>
        <begin position="158"/>
        <end position="184"/>
    </location>
</feature>
<evidence type="ECO:0000256" key="6">
    <source>
        <dbReference type="SAM" id="Phobius"/>
    </source>
</evidence>
<feature type="transmembrane region" description="Helical" evidence="6">
    <location>
        <begin position="28"/>
        <end position="51"/>
    </location>
</feature>